<dbReference type="InterPro" id="IPR036271">
    <property type="entry name" value="Tet_transcr_reg_TetR-rel_C_sf"/>
</dbReference>
<evidence type="ECO:0000313" key="5">
    <source>
        <dbReference type="Proteomes" id="UP000660745"/>
    </source>
</evidence>
<reference evidence="4" key="1">
    <citation type="journal article" date="2014" name="Int. J. Syst. Evol. Microbiol.">
        <title>Complete genome sequence of Corynebacterium casei LMG S-19264T (=DSM 44701T), isolated from a smear-ripened cheese.</title>
        <authorList>
            <consortium name="US DOE Joint Genome Institute (JGI-PGF)"/>
            <person name="Walter F."/>
            <person name="Albersmeier A."/>
            <person name="Kalinowski J."/>
            <person name="Ruckert C."/>
        </authorList>
    </citation>
    <scope>NUCLEOTIDE SEQUENCE</scope>
    <source>
        <strain evidence="4">CGMCC 4.7430</strain>
    </source>
</reference>
<dbReference type="Gene3D" id="1.10.357.10">
    <property type="entry name" value="Tetracycline Repressor, domain 2"/>
    <property type="match status" value="1"/>
</dbReference>
<evidence type="ECO:0000256" key="2">
    <source>
        <dbReference type="ARBA" id="ARBA00023163"/>
    </source>
</evidence>
<dbReference type="InterPro" id="IPR004111">
    <property type="entry name" value="Repressor_TetR_C"/>
</dbReference>
<feature type="domain" description="Tetracycline repressor TetR C-terminal" evidence="3">
    <location>
        <begin position="15"/>
        <end position="162"/>
    </location>
</feature>
<dbReference type="SUPFAM" id="SSF48498">
    <property type="entry name" value="Tetracyclin repressor-like, C-terminal domain"/>
    <property type="match status" value="1"/>
</dbReference>
<name>A0A918A7U3_9ACTN</name>
<dbReference type="AlphaFoldDB" id="A0A918A7U3"/>
<comment type="caution">
    <text evidence="4">The sequence shown here is derived from an EMBL/GenBank/DDBJ whole genome shotgun (WGS) entry which is preliminary data.</text>
</comment>
<reference evidence="4" key="2">
    <citation type="submission" date="2020-09" db="EMBL/GenBank/DDBJ databases">
        <authorList>
            <person name="Sun Q."/>
            <person name="Zhou Y."/>
        </authorList>
    </citation>
    <scope>NUCLEOTIDE SEQUENCE</scope>
    <source>
        <strain evidence="4">CGMCC 4.7430</strain>
    </source>
</reference>
<dbReference type="EMBL" id="BMNK01000007">
    <property type="protein sequence ID" value="GGP09240.1"/>
    <property type="molecule type" value="Genomic_DNA"/>
</dbReference>
<keyword evidence="5" id="KW-1185">Reference proteome</keyword>
<evidence type="ECO:0000256" key="1">
    <source>
        <dbReference type="ARBA" id="ARBA00023015"/>
    </source>
</evidence>
<proteinExistence type="predicted"/>
<sequence>MGAGAVPEPPARGGLPWRDYLAVWTRANRDLLLERPWLLSLDRMTPPMGPRRLLWLDRALDALGGTALDEGEKLRAATVLTGYALSDATLTYGMSAASGEPAEDGVGGAADYGEVLAEVLDPLSYPALSAAVRAGGFGGAEGWVQDADFLFGLNLLLDGIEALNVRRS</sequence>
<evidence type="ECO:0000313" key="4">
    <source>
        <dbReference type="EMBL" id="GGP09240.1"/>
    </source>
</evidence>
<evidence type="ECO:0000259" key="3">
    <source>
        <dbReference type="Pfam" id="PF02909"/>
    </source>
</evidence>
<dbReference type="GO" id="GO:0045892">
    <property type="term" value="P:negative regulation of DNA-templated transcription"/>
    <property type="evidence" value="ECO:0007669"/>
    <property type="project" value="InterPro"/>
</dbReference>
<gene>
    <name evidence="4" type="ORF">GCM10012278_44140</name>
</gene>
<protein>
    <recommendedName>
        <fullName evidence="3">Tetracycline repressor TetR C-terminal domain-containing protein</fullName>
    </recommendedName>
</protein>
<keyword evidence="1" id="KW-0805">Transcription regulation</keyword>
<dbReference type="RefSeq" id="WP_189140561.1">
    <property type="nucleotide sequence ID" value="NZ_BMNK01000007.1"/>
</dbReference>
<organism evidence="4 5">
    <name type="scientific">Nonomuraea glycinis</name>
    <dbReference type="NCBI Taxonomy" id="2047744"/>
    <lineage>
        <taxon>Bacteria</taxon>
        <taxon>Bacillati</taxon>
        <taxon>Actinomycetota</taxon>
        <taxon>Actinomycetes</taxon>
        <taxon>Streptosporangiales</taxon>
        <taxon>Streptosporangiaceae</taxon>
        <taxon>Nonomuraea</taxon>
    </lineage>
</organism>
<keyword evidence="2" id="KW-0804">Transcription</keyword>
<accession>A0A918A7U3</accession>
<dbReference type="Proteomes" id="UP000660745">
    <property type="component" value="Unassembled WGS sequence"/>
</dbReference>
<dbReference type="Pfam" id="PF02909">
    <property type="entry name" value="TetR_C_1"/>
    <property type="match status" value="1"/>
</dbReference>